<feature type="compositionally biased region" description="Acidic residues" evidence="3">
    <location>
        <begin position="57"/>
        <end position="83"/>
    </location>
</feature>
<dbReference type="PANTHER" id="PTHR13389">
    <property type="entry name" value="PUMILIO HOMOLOG 3"/>
    <property type="match status" value="1"/>
</dbReference>
<feature type="compositionally biased region" description="Basic residues" evidence="3">
    <location>
        <begin position="1"/>
        <end position="11"/>
    </location>
</feature>
<comment type="caution">
    <text evidence="5">The sequence shown here is derived from an EMBL/GenBank/DDBJ whole genome shotgun (WGS) entry which is preliminary data.</text>
</comment>
<sequence>MAATTTKKRPAKSQSGPAPKKVKKTDIATGKLDTSTTKKAKRSIPVTLTTSPPNDSENTDDEDDWEDAEDNVDFDGQAVDDDNAMQVDSGEGKTSARESHIAQKVLQQSRKAAKPHSDLISEAKRVWALARSQSISANERKKHISELMNVVRGKVKLIVFKHDASRIIQTLVKYGGKAEREEICEELKGSYADSAKNRYAKFLLLKLIRLLPSHRTDILSSFHGHVLSRSRLLLHREASGVLADAFELYANGAQRADLVKEFYGKEVALFSQKQDQDEKGKSSKGLIGVLETIGSDKEKKARVLAAVKENLISIFNNPDKGAVRHAIVHCATWEYLDVLGRRQDSEGEDAAKEAEKLRRDLFENCAELLPEMVHTKDGSRVAREFLTRGNAKDRKTILKTLKPHIERMCLDDEAQMVLFTAIDVIDDTKLLQKSVASIITTSNTLNTLVKSPQGRRAIIYLLIPRSRRYFTIAQIRALGDTDNARDGGGSTKQGNGEGATATGEGTSKKSPEVRQEEVRRGASEALLTWVKEQGAELAREAAESLIIADIMLHAEGDKSSPSQALLRGLTTPYPASSTSSASSPSSSSSIPVHPLDLPHTSRLYKNLLQGGHFNHSLRTVEISPRWDPTAFAVEFVKLVGGDDGAVIKDMCTKGERNGSFVVAQLCEALVREDASSNQEVKDSREKLKQWLSTSETLKAIEEGEKDGAKGIKVLLDGIGKL</sequence>
<dbReference type="InterPro" id="IPR016024">
    <property type="entry name" value="ARM-type_fold"/>
</dbReference>
<evidence type="ECO:0000259" key="4">
    <source>
        <dbReference type="Pfam" id="PF08144"/>
    </source>
</evidence>
<name>A0ABQ8V1G0_9AGAR</name>
<evidence type="ECO:0000256" key="1">
    <source>
        <dbReference type="ARBA" id="ARBA00022737"/>
    </source>
</evidence>
<evidence type="ECO:0000313" key="5">
    <source>
        <dbReference type="EMBL" id="KAJ4469172.1"/>
    </source>
</evidence>
<dbReference type="InterPro" id="IPR001313">
    <property type="entry name" value="Pumilio_RNA-bd_rpt"/>
</dbReference>
<feature type="compositionally biased region" description="Gly residues" evidence="3">
    <location>
        <begin position="486"/>
        <end position="497"/>
    </location>
</feature>
<proteinExistence type="predicted"/>
<keyword evidence="6" id="KW-1185">Reference proteome</keyword>
<dbReference type="EMBL" id="JANVFT010000097">
    <property type="protein sequence ID" value="KAJ4469172.1"/>
    <property type="molecule type" value="Genomic_DNA"/>
</dbReference>
<dbReference type="PANTHER" id="PTHR13389:SF0">
    <property type="entry name" value="PUMILIO HOMOLOG 3"/>
    <property type="match status" value="1"/>
</dbReference>
<dbReference type="SMART" id="SM00025">
    <property type="entry name" value="Pumilio"/>
    <property type="match status" value="3"/>
</dbReference>
<dbReference type="Gene3D" id="1.25.10.10">
    <property type="entry name" value="Leucine-rich Repeat Variant"/>
    <property type="match status" value="1"/>
</dbReference>
<reference evidence="5" key="1">
    <citation type="submission" date="2022-08" db="EMBL/GenBank/DDBJ databases">
        <title>A Global Phylogenomic Analysis of the Shiitake Genus Lentinula.</title>
        <authorList>
            <consortium name="DOE Joint Genome Institute"/>
            <person name="Sierra-Patev S."/>
            <person name="Min B."/>
            <person name="Naranjo-Ortiz M."/>
            <person name="Looney B."/>
            <person name="Konkel Z."/>
            <person name="Slot J.C."/>
            <person name="Sakamoto Y."/>
            <person name="Steenwyk J.L."/>
            <person name="Rokas A."/>
            <person name="Carro J."/>
            <person name="Camarero S."/>
            <person name="Ferreira P."/>
            <person name="Molpeceres G."/>
            <person name="Ruiz-Duenas F.J."/>
            <person name="Serrano A."/>
            <person name="Henrissat B."/>
            <person name="Drula E."/>
            <person name="Hughes K.W."/>
            <person name="Mata J.L."/>
            <person name="Ishikawa N.K."/>
            <person name="Vargas-Isla R."/>
            <person name="Ushijima S."/>
            <person name="Smith C.A."/>
            <person name="Ahrendt S."/>
            <person name="Andreopoulos W."/>
            <person name="He G."/>
            <person name="Labutti K."/>
            <person name="Lipzen A."/>
            <person name="Ng V."/>
            <person name="Riley R."/>
            <person name="Sandor L."/>
            <person name="Barry K."/>
            <person name="Martinez A.T."/>
            <person name="Xiao Y."/>
            <person name="Gibbons J.G."/>
            <person name="Terashima K."/>
            <person name="Grigoriev I.V."/>
            <person name="Hibbett D.S."/>
        </authorList>
    </citation>
    <scope>NUCLEOTIDE SEQUENCE</scope>
    <source>
        <strain evidence="5">RHP3577 ss4</strain>
    </source>
</reference>
<organism evidence="5 6">
    <name type="scientific">Lentinula lateritia</name>
    <dbReference type="NCBI Taxonomy" id="40482"/>
    <lineage>
        <taxon>Eukaryota</taxon>
        <taxon>Fungi</taxon>
        <taxon>Dikarya</taxon>
        <taxon>Basidiomycota</taxon>
        <taxon>Agaricomycotina</taxon>
        <taxon>Agaricomycetes</taxon>
        <taxon>Agaricomycetidae</taxon>
        <taxon>Agaricales</taxon>
        <taxon>Marasmiineae</taxon>
        <taxon>Omphalotaceae</taxon>
        <taxon>Lentinula</taxon>
    </lineage>
</organism>
<dbReference type="InterPro" id="IPR040059">
    <property type="entry name" value="PUM3"/>
</dbReference>
<evidence type="ECO:0000256" key="2">
    <source>
        <dbReference type="ARBA" id="ARBA00022884"/>
    </source>
</evidence>
<dbReference type="SUPFAM" id="SSF48371">
    <property type="entry name" value="ARM repeat"/>
    <property type="match status" value="1"/>
</dbReference>
<feature type="region of interest" description="Disordered" evidence="3">
    <location>
        <begin position="560"/>
        <end position="594"/>
    </location>
</feature>
<accession>A0ABQ8V1G0</accession>
<keyword evidence="2" id="KW-0694">RNA-binding</keyword>
<gene>
    <name evidence="5" type="ORF">C8R41DRAFT_897995</name>
</gene>
<keyword evidence="1" id="KW-0677">Repeat</keyword>
<dbReference type="Pfam" id="PF08144">
    <property type="entry name" value="CPL"/>
    <property type="match status" value="1"/>
</dbReference>
<feature type="compositionally biased region" description="Basic and acidic residues" evidence="3">
    <location>
        <begin position="90"/>
        <end position="99"/>
    </location>
</feature>
<feature type="region of interest" description="Disordered" evidence="3">
    <location>
        <begin position="1"/>
        <end position="99"/>
    </location>
</feature>
<feature type="domain" description="CPL" evidence="4">
    <location>
        <begin position="504"/>
        <end position="615"/>
    </location>
</feature>
<evidence type="ECO:0000256" key="3">
    <source>
        <dbReference type="SAM" id="MobiDB-lite"/>
    </source>
</evidence>
<dbReference type="InterPro" id="IPR012959">
    <property type="entry name" value="CPL_dom"/>
</dbReference>
<feature type="compositionally biased region" description="Basic and acidic residues" evidence="3">
    <location>
        <begin position="506"/>
        <end position="519"/>
    </location>
</feature>
<evidence type="ECO:0000313" key="6">
    <source>
        <dbReference type="Proteomes" id="UP001150217"/>
    </source>
</evidence>
<dbReference type="InterPro" id="IPR011989">
    <property type="entry name" value="ARM-like"/>
</dbReference>
<feature type="region of interest" description="Disordered" evidence="3">
    <location>
        <begin position="481"/>
        <end position="519"/>
    </location>
</feature>
<dbReference type="Proteomes" id="UP001150217">
    <property type="component" value="Unassembled WGS sequence"/>
</dbReference>
<protein>
    <submittedName>
        <fullName evidence="5">Armadillo-type protein</fullName>
    </submittedName>
</protein>
<feature type="compositionally biased region" description="Low complexity" evidence="3">
    <location>
        <begin position="570"/>
        <end position="589"/>
    </location>
</feature>